<dbReference type="AlphaFoldDB" id="A0A6A6WYY7"/>
<evidence type="ECO:0000313" key="3">
    <source>
        <dbReference type="Proteomes" id="UP000799757"/>
    </source>
</evidence>
<evidence type="ECO:0000256" key="1">
    <source>
        <dbReference type="SAM" id="Phobius"/>
    </source>
</evidence>
<protein>
    <submittedName>
        <fullName evidence="2">Uncharacterized protein</fullName>
    </submittedName>
</protein>
<evidence type="ECO:0000313" key="2">
    <source>
        <dbReference type="EMBL" id="KAF2789302.1"/>
    </source>
</evidence>
<keyword evidence="1" id="KW-0472">Membrane</keyword>
<proteinExistence type="predicted"/>
<keyword evidence="1" id="KW-0812">Transmembrane</keyword>
<gene>
    <name evidence="2" type="ORF">K505DRAFT_328329</name>
</gene>
<feature type="transmembrane region" description="Helical" evidence="1">
    <location>
        <begin position="127"/>
        <end position="148"/>
    </location>
</feature>
<keyword evidence="1" id="KW-1133">Transmembrane helix</keyword>
<sequence>MSKPIKMESSGAYICTNPALKTLSMSEPPTNLAYFAVGFVANVSRTMNSCCQSQSANYDSPNEFGIPSSCFSYCNVTAPGLTHDAVRECVKEILDNDHFQGTGYLSIFGNATDDKEEEEKKPESGAVMLKSMGVMGYLVLGLGFAGAFGMV</sequence>
<dbReference type="Proteomes" id="UP000799757">
    <property type="component" value="Unassembled WGS sequence"/>
</dbReference>
<accession>A0A6A6WYY7</accession>
<organism evidence="2 3">
    <name type="scientific">Melanomma pulvis-pyrius CBS 109.77</name>
    <dbReference type="NCBI Taxonomy" id="1314802"/>
    <lineage>
        <taxon>Eukaryota</taxon>
        <taxon>Fungi</taxon>
        <taxon>Dikarya</taxon>
        <taxon>Ascomycota</taxon>
        <taxon>Pezizomycotina</taxon>
        <taxon>Dothideomycetes</taxon>
        <taxon>Pleosporomycetidae</taxon>
        <taxon>Pleosporales</taxon>
        <taxon>Melanommataceae</taxon>
        <taxon>Melanomma</taxon>
    </lineage>
</organism>
<name>A0A6A6WYY7_9PLEO</name>
<reference evidence="2" key="1">
    <citation type="journal article" date="2020" name="Stud. Mycol.">
        <title>101 Dothideomycetes genomes: a test case for predicting lifestyles and emergence of pathogens.</title>
        <authorList>
            <person name="Haridas S."/>
            <person name="Albert R."/>
            <person name="Binder M."/>
            <person name="Bloem J."/>
            <person name="Labutti K."/>
            <person name="Salamov A."/>
            <person name="Andreopoulos B."/>
            <person name="Baker S."/>
            <person name="Barry K."/>
            <person name="Bills G."/>
            <person name="Bluhm B."/>
            <person name="Cannon C."/>
            <person name="Castanera R."/>
            <person name="Culley D."/>
            <person name="Daum C."/>
            <person name="Ezra D."/>
            <person name="Gonzalez J."/>
            <person name="Henrissat B."/>
            <person name="Kuo A."/>
            <person name="Liang C."/>
            <person name="Lipzen A."/>
            <person name="Lutzoni F."/>
            <person name="Magnuson J."/>
            <person name="Mondo S."/>
            <person name="Nolan M."/>
            <person name="Ohm R."/>
            <person name="Pangilinan J."/>
            <person name="Park H.-J."/>
            <person name="Ramirez L."/>
            <person name="Alfaro M."/>
            <person name="Sun H."/>
            <person name="Tritt A."/>
            <person name="Yoshinaga Y."/>
            <person name="Zwiers L.-H."/>
            <person name="Turgeon B."/>
            <person name="Goodwin S."/>
            <person name="Spatafora J."/>
            <person name="Crous P."/>
            <person name="Grigoriev I."/>
        </authorList>
    </citation>
    <scope>NUCLEOTIDE SEQUENCE</scope>
    <source>
        <strain evidence="2">CBS 109.77</strain>
    </source>
</reference>
<dbReference type="OrthoDB" id="3800947at2759"/>
<dbReference type="EMBL" id="MU002147">
    <property type="protein sequence ID" value="KAF2789302.1"/>
    <property type="molecule type" value="Genomic_DNA"/>
</dbReference>
<keyword evidence="3" id="KW-1185">Reference proteome</keyword>